<keyword evidence="1 4" id="KW-0378">Hydrolase</keyword>
<dbReference type="Gene3D" id="3.90.245.10">
    <property type="entry name" value="Ribonucleoside hydrolase-like"/>
    <property type="match status" value="1"/>
</dbReference>
<reference evidence="4 5" key="1">
    <citation type="submission" date="2019-04" db="EMBL/GenBank/DDBJ databases">
        <authorList>
            <person name="Jiang L."/>
        </authorList>
    </citation>
    <scope>NUCLEOTIDE SEQUENCE [LARGE SCALE GENOMIC DNA]</scope>
    <source>
        <strain evidence="4 5">YIM 131853</strain>
    </source>
</reference>
<dbReference type="InterPro" id="IPR023186">
    <property type="entry name" value="IUNH"/>
</dbReference>
<organism evidence="4 5">
    <name type="scientific">Naasia lichenicola</name>
    <dbReference type="NCBI Taxonomy" id="2565933"/>
    <lineage>
        <taxon>Bacteria</taxon>
        <taxon>Bacillati</taxon>
        <taxon>Actinomycetota</taxon>
        <taxon>Actinomycetes</taxon>
        <taxon>Micrococcales</taxon>
        <taxon>Microbacteriaceae</taxon>
        <taxon>Naasia</taxon>
    </lineage>
</organism>
<dbReference type="InterPro" id="IPR001910">
    <property type="entry name" value="Inosine/uridine_hydrolase_dom"/>
</dbReference>
<dbReference type="InterPro" id="IPR036452">
    <property type="entry name" value="Ribo_hydro-like"/>
</dbReference>
<dbReference type="GO" id="GO:0005829">
    <property type="term" value="C:cytosol"/>
    <property type="evidence" value="ECO:0007669"/>
    <property type="project" value="TreeGrafter"/>
</dbReference>
<dbReference type="Pfam" id="PF01156">
    <property type="entry name" value="IU_nuc_hydro"/>
    <property type="match status" value="1"/>
</dbReference>
<evidence type="ECO:0000256" key="1">
    <source>
        <dbReference type="ARBA" id="ARBA00022801"/>
    </source>
</evidence>
<evidence type="ECO:0000313" key="5">
    <source>
        <dbReference type="Proteomes" id="UP000309133"/>
    </source>
</evidence>
<name>A0A4S4FGL0_9MICO</name>
<dbReference type="Proteomes" id="UP000309133">
    <property type="component" value="Unassembled WGS sequence"/>
</dbReference>
<dbReference type="GO" id="GO:0006152">
    <property type="term" value="P:purine nucleoside catabolic process"/>
    <property type="evidence" value="ECO:0007669"/>
    <property type="project" value="TreeGrafter"/>
</dbReference>
<evidence type="ECO:0000259" key="3">
    <source>
        <dbReference type="Pfam" id="PF01156"/>
    </source>
</evidence>
<dbReference type="AlphaFoldDB" id="A0A4S4FGL0"/>
<dbReference type="OrthoDB" id="2530052at2"/>
<comment type="caution">
    <text evidence="4">The sequence shown here is derived from an EMBL/GenBank/DDBJ whole genome shotgun (WGS) entry which is preliminary data.</text>
</comment>
<dbReference type="GO" id="GO:0008477">
    <property type="term" value="F:purine nucleosidase activity"/>
    <property type="evidence" value="ECO:0007669"/>
    <property type="project" value="TreeGrafter"/>
</dbReference>
<evidence type="ECO:0000256" key="2">
    <source>
        <dbReference type="ARBA" id="ARBA00023295"/>
    </source>
</evidence>
<dbReference type="RefSeq" id="WP_136427730.1">
    <property type="nucleotide sequence ID" value="NZ_SSSM01000005.1"/>
</dbReference>
<proteinExistence type="predicted"/>
<evidence type="ECO:0000313" key="4">
    <source>
        <dbReference type="EMBL" id="THG29400.1"/>
    </source>
</evidence>
<dbReference type="PANTHER" id="PTHR12304">
    <property type="entry name" value="INOSINE-URIDINE PREFERRING NUCLEOSIDE HYDROLASE"/>
    <property type="match status" value="1"/>
</dbReference>
<dbReference type="SUPFAM" id="SSF53590">
    <property type="entry name" value="Nucleoside hydrolase"/>
    <property type="match status" value="1"/>
</dbReference>
<keyword evidence="5" id="KW-1185">Reference proteome</keyword>
<keyword evidence="2" id="KW-0326">Glycosidase</keyword>
<accession>A0A4S4FGL0</accession>
<sequence>MTARMRVIVDNDFSGDPDDLFQLAHHVLSPSVEIPFVIGSHLKFGDFFDPSETQAENAAAIARDLLTRLGSDITVLTGSNTALPAPSTPVASTEAADAIIAEAMREDTDLPLYIVLGAGMTELASAWLKEPRIGSRLTAIWIGGPEHEGIGTPLPVAGMVEYNLAIDIPSVQVVFNESDIPVWQVPRNAYRQALVSWAEIDHRLRPTGALGSFLADSLDRVRGYVEAAGRSMGETYCLGDSPLVLLTALQTAFEPGPASSDSVVIPTPIMNDEGWYEDNPDGRPLRVFTALDNRLMFEDMFHKFAAFDHAPRRESADRRDAE</sequence>
<gene>
    <name evidence="4" type="ORF">E6C64_11865</name>
</gene>
<protein>
    <submittedName>
        <fullName evidence="4">Nucleoside hydrolase</fullName>
    </submittedName>
</protein>
<feature type="domain" description="Inosine/uridine-preferring nucleoside hydrolase" evidence="3">
    <location>
        <begin position="7"/>
        <end position="240"/>
    </location>
</feature>
<dbReference type="PANTHER" id="PTHR12304:SF4">
    <property type="entry name" value="URIDINE NUCLEOSIDASE"/>
    <property type="match status" value="1"/>
</dbReference>
<dbReference type="EMBL" id="SSSM01000005">
    <property type="protein sequence ID" value="THG29400.1"/>
    <property type="molecule type" value="Genomic_DNA"/>
</dbReference>